<accession>X1M6L2</accession>
<sequence>MPKCPPHHWMIDSYNIGYCIKEGCNAVMDFNRLQGHESKLLGLKSLLNETEARAKRSAAAKKRWQDPEYRTRQSAAMRAAWQDPEYRARQKVTHVSLPGRHHKKEGT</sequence>
<dbReference type="EMBL" id="BARV01017783">
    <property type="protein sequence ID" value="GAI27267.1"/>
    <property type="molecule type" value="Genomic_DNA"/>
</dbReference>
<evidence type="ECO:0000256" key="1">
    <source>
        <dbReference type="SAM" id="MobiDB-lite"/>
    </source>
</evidence>
<feature type="region of interest" description="Disordered" evidence="1">
    <location>
        <begin position="54"/>
        <end position="83"/>
    </location>
</feature>
<reference evidence="2" key="1">
    <citation type="journal article" date="2014" name="Front. Microbiol.">
        <title>High frequency of phylogenetically diverse reductive dehalogenase-homologous genes in deep subseafloor sedimentary metagenomes.</title>
        <authorList>
            <person name="Kawai M."/>
            <person name="Futagami T."/>
            <person name="Toyoda A."/>
            <person name="Takaki Y."/>
            <person name="Nishi S."/>
            <person name="Hori S."/>
            <person name="Arai W."/>
            <person name="Tsubouchi T."/>
            <person name="Morono Y."/>
            <person name="Uchiyama I."/>
            <person name="Ito T."/>
            <person name="Fujiyama A."/>
            <person name="Inagaki F."/>
            <person name="Takami H."/>
        </authorList>
    </citation>
    <scope>NUCLEOTIDE SEQUENCE</scope>
    <source>
        <strain evidence="2">Expedition CK06-06</strain>
    </source>
</reference>
<gene>
    <name evidence="2" type="ORF">S06H3_30225</name>
</gene>
<proteinExistence type="predicted"/>
<organism evidence="2">
    <name type="scientific">marine sediment metagenome</name>
    <dbReference type="NCBI Taxonomy" id="412755"/>
    <lineage>
        <taxon>unclassified sequences</taxon>
        <taxon>metagenomes</taxon>
        <taxon>ecological metagenomes</taxon>
    </lineage>
</organism>
<protein>
    <submittedName>
        <fullName evidence="2">Uncharacterized protein</fullName>
    </submittedName>
</protein>
<name>X1M6L2_9ZZZZ</name>
<evidence type="ECO:0000313" key="2">
    <source>
        <dbReference type="EMBL" id="GAI27267.1"/>
    </source>
</evidence>
<dbReference type="AlphaFoldDB" id="X1M6L2"/>
<comment type="caution">
    <text evidence="2">The sequence shown here is derived from an EMBL/GenBank/DDBJ whole genome shotgun (WGS) entry which is preliminary data.</text>
</comment>